<dbReference type="PANTHER" id="PTHR46438:SF2">
    <property type="entry name" value="ALPHA_BETA-HYDROLASES SUPERFAMILY PROTEIN"/>
    <property type="match status" value="1"/>
</dbReference>
<feature type="domain" description="AB hydrolase-1" evidence="1">
    <location>
        <begin position="63"/>
        <end position="308"/>
    </location>
</feature>
<evidence type="ECO:0000259" key="1">
    <source>
        <dbReference type="Pfam" id="PF12697"/>
    </source>
</evidence>
<dbReference type="InterPro" id="IPR029058">
    <property type="entry name" value="AB_hydrolase_fold"/>
</dbReference>
<dbReference type="Gene3D" id="3.40.50.1820">
    <property type="entry name" value="alpha/beta hydrolase"/>
    <property type="match status" value="1"/>
</dbReference>
<dbReference type="SUPFAM" id="SSF53474">
    <property type="entry name" value="alpha/beta-Hydrolases"/>
    <property type="match status" value="1"/>
</dbReference>
<sequence length="316" mass="35454">MEKLSLFAVSLSIIMLAIIWPYKSLATKEVEEINLTRLGFTKSKLKTPTGEIAVFEAGKGEPLLLLHGIGAGASSYIWFEIAPQLAEHYRVIAPDFVGWGESDRLTRDILFEDYVTQITALGEWVGEPVRVLTQSLSCGFVLSAIEKGGIEVIKLVLNTPSGGFDFGVDAIGEQGTQSFLKISESPQRNEIYAQIFHQRPAIEDWWRQEGFKDGEAVPLEIIENNLYNARRPNASYSALPFLSGKLRYDIAPLLENVTVPTIMLWGNEEFRIRPEVQERISKLNPEIEVIRIKDARSAFEVEQPELTLAAIMPFLK</sequence>
<protein>
    <submittedName>
        <fullName evidence="2">Alpha/beta hydrolase</fullName>
    </submittedName>
</protein>
<dbReference type="Proteomes" id="UP000662783">
    <property type="component" value="Chromosome"/>
</dbReference>
<gene>
    <name evidence="2" type="ORF">JR347_01760</name>
</gene>
<dbReference type="AlphaFoldDB" id="A0A975A1H8"/>
<dbReference type="EMBL" id="CP070608">
    <property type="protein sequence ID" value="QSE97841.1"/>
    <property type="molecule type" value="Genomic_DNA"/>
</dbReference>
<dbReference type="InterPro" id="IPR000073">
    <property type="entry name" value="AB_hydrolase_1"/>
</dbReference>
<evidence type="ECO:0000313" key="3">
    <source>
        <dbReference type="Proteomes" id="UP000662783"/>
    </source>
</evidence>
<dbReference type="Pfam" id="PF12697">
    <property type="entry name" value="Abhydrolase_6"/>
    <property type="match status" value="1"/>
</dbReference>
<evidence type="ECO:0000313" key="2">
    <source>
        <dbReference type="EMBL" id="QSE97841.1"/>
    </source>
</evidence>
<dbReference type="GO" id="GO:0016787">
    <property type="term" value="F:hydrolase activity"/>
    <property type="evidence" value="ECO:0007669"/>
    <property type="project" value="UniProtKB-KW"/>
</dbReference>
<dbReference type="KEGG" id="fuv:JR347_01760"/>
<reference evidence="2" key="1">
    <citation type="submission" date="2021-02" db="EMBL/GenBank/DDBJ databases">
        <title>Fulvivirga sp. S481 isolated from sea water.</title>
        <authorList>
            <person name="Bae S.S."/>
            <person name="Baek K."/>
        </authorList>
    </citation>
    <scope>NUCLEOTIDE SEQUENCE</scope>
    <source>
        <strain evidence="2">S481</strain>
    </source>
</reference>
<dbReference type="RefSeq" id="WP_205722349.1">
    <property type="nucleotide sequence ID" value="NZ_CP070608.1"/>
</dbReference>
<dbReference type="PANTHER" id="PTHR46438">
    <property type="entry name" value="ALPHA/BETA-HYDROLASES SUPERFAMILY PROTEIN"/>
    <property type="match status" value="1"/>
</dbReference>
<accession>A0A975A1H8</accession>
<name>A0A975A1H8_9BACT</name>
<keyword evidence="3" id="KW-1185">Reference proteome</keyword>
<proteinExistence type="predicted"/>
<organism evidence="2 3">
    <name type="scientific">Fulvivirga lutea</name>
    <dbReference type="NCBI Taxonomy" id="2810512"/>
    <lineage>
        <taxon>Bacteria</taxon>
        <taxon>Pseudomonadati</taxon>
        <taxon>Bacteroidota</taxon>
        <taxon>Cytophagia</taxon>
        <taxon>Cytophagales</taxon>
        <taxon>Fulvivirgaceae</taxon>
        <taxon>Fulvivirga</taxon>
    </lineage>
</organism>
<keyword evidence="2" id="KW-0378">Hydrolase</keyword>